<feature type="active site" description="Proton acceptor" evidence="13">
    <location>
        <position position="392"/>
    </location>
</feature>
<dbReference type="PRINTS" id="PR00756">
    <property type="entry name" value="ALADIPTASE"/>
</dbReference>
<keyword evidence="7 14" id="KW-0862">Zinc</keyword>
<keyword evidence="11" id="KW-0472">Membrane</keyword>
<keyword evidence="12" id="KW-0325">Glycoprotein</keyword>
<evidence type="ECO:0000256" key="12">
    <source>
        <dbReference type="ARBA" id="ARBA00023180"/>
    </source>
</evidence>
<evidence type="ECO:0000256" key="11">
    <source>
        <dbReference type="ARBA" id="ARBA00023136"/>
    </source>
</evidence>
<dbReference type="PANTHER" id="PTHR11533">
    <property type="entry name" value="PROTEASE M1 ZINC METALLOPROTEASE"/>
    <property type="match status" value="1"/>
</dbReference>
<gene>
    <name evidence="21" type="primary">LVRN</name>
</gene>
<evidence type="ECO:0000256" key="2">
    <source>
        <dbReference type="ARBA" id="ARBA00010136"/>
    </source>
</evidence>
<keyword evidence="22" id="KW-1185">Reference proteome</keyword>
<dbReference type="InParanoid" id="A0A6I8NKZ5"/>
<dbReference type="GO" id="GO:0008270">
    <property type="term" value="F:zinc ion binding"/>
    <property type="evidence" value="ECO:0007669"/>
    <property type="project" value="UniProtKB-UniRule"/>
</dbReference>
<dbReference type="InterPro" id="IPR027268">
    <property type="entry name" value="Peptidase_M4/M1_CTD_sf"/>
</dbReference>
<evidence type="ECO:0000256" key="14">
    <source>
        <dbReference type="PIRSR" id="PIRSR634016-3"/>
    </source>
</evidence>
<dbReference type="AlphaFoldDB" id="A0A6I8NKZ5"/>
<dbReference type="InterPro" id="IPR050344">
    <property type="entry name" value="Peptidase_M1_aminopeptidases"/>
</dbReference>
<feature type="region of interest" description="Disordered" evidence="17">
    <location>
        <begin position="52"/>
        <end position="74"/>
    </location>
</feature>
<evidence type="ECO:0000256" key="10">
    <source>
        <dbReference type="ARBA" id="ARBA00023049"/>
    </source>
</evidence>
<dbReference type="Bgee" id="ENSOANG00000021690">
    <property type="expression patterns" value="Expressed in endometrium and 4 other cell types or tissues"/>
</dbReference>
<evidence type="ECO:0000256" key="6">
    <source>
        <dbReference type="ARBA" id="ARBA00022801"/>
    </source>
</evidence>
<evidence type="ECO:0000256" key="9">
    <source>
        <dbReference type="ARBA" id="ARBA00022989"/>
    </source>
</evidence>
<organism evidence="21 22">
    <name type="scientific">Ornithorhynchus anatinus</name>
    <name type="common">Duckbill platypus</name>
    <dbReference type="NCBI Taxonomy" id="9258"/>
    <lineage>
        <taxon>Eukaryota</taxon>
        <taxon>Metazoa</taxon>
        <taxon>Chordata</taxon>
        <taxon>Craniata</taxon>
        <taxon>Vertebrata</taxon>
        <taxon>Euteleostomi</taxon>
        <taxon>Mammalia</taxon>
        <taxon>Monotremata</taxon>
        <taxon>Ornithorhynchidae</taxon>
        <taxon>Ornithorhynchus</taxon>
    </lineage>
</organism>
<dbReference type="Gene3D" id="2.60.40.1910">
    <property type="match status" value="1"/>
</dbReference>
<evidence type="ECO:0000259" key="20">
    <source>
        <dbReference type="Pfam" id="PF17900"/>
    </source>
</evidence>
<keyword evidence="4" id="KW-0812">Transmembrane</keyword>
<dbReference type="FunFam" id="1.10.390.10:FF:000015">
    <property type="entry name" value="Aminopeptidase"/>
    <property type="match status" value="1"/>
</dbReference>
<evidence type="ECO:0000313" key="22">
    <source>
        <dbReference type="Proteomes" id="UP000002279"/>
    </source>
</evidence>
<dbReference type="InterPro" id="IPR014782">
    <property type="entry name" value="Peptidase_M1_dom"/>
</dbReference>
<dbReference type="GO" id="GO:0043171">
    <property type="term" value="P:peptide catabolic process"/>
    <property type="evidence" value="ECO:0000318"/>
    <property type="project" value="GO_Central"/>
</dbReference>
<dbReference type="PANTHER" id="PTHR11533:SF31">
    <property type="entry name" value="AMINOPEPTIDASE Q"/>
    <property type="match status" value="1"/>
</dbReference>
<reference evidence="21 22" key="1">
    <citation type="journal article" date="2008" name="Nature">
        <title>Genome analysis of the platypus reveals unique signatures of evolution.</title>
        <authorList>
            <person name="Warren W.C."/>
            <person name="Hillier L.W."/>
            <person name="Marshall Graves J.A."/>
            <person name="Birney E."/>
            <person name="Ponting C.P."/>
            <person name="Grutzner F."/>
            <person name="Belov K."/>
            <person name="Miller W."/>
            <person name="Clarke L."/>
            <person name="Chinwalla A.T."/>
            <person name="Yang S.P."/>
            <person name="Heger A."/>
            <person name="Locke D.P."/>
            <person name="Miethke P."/>
            <person name="Waters P.D."/>
            <person name="Veyrunes F."/>
            <person name="Fulton L."/>
            <person name="Fulton B."/>
            <person name="Graves T."/>
            <person name="Wallis J."/>
            <person name="Puente X.S."/>
            <person name="Lopez-Otin C."/>
            <person name="Ordonez G.R."/>
            <person name="Eichler E.E."/>
            <person name="Chen L."/>
            <person name="Cheng Z."/>
            <person name="Deakin J.E."/>
            <person name="Alsop A."/>
            <person name="Thompson K."/>
            <person name="Kirby P."/>
            <person name="Papenfuss A.T."/>
            <person name="Wakefield M.J."/>
            <person name="Olender T."/>
            <person name="Lancet D."/>
            <person name="Huttley G.A."/>
            <person name="Smit A.F."/>
            <person name="Pask A."/>
            <person name="Temple-Smith P."/>
            <person name="Batzer M.A."/>
            <person name="Walker J.A."/>
            <person name="Konkel M.K."/>
            <person name="Harris R.S."/>
            <person name="Whittington C.M."/>
            <person name="Wong E.S."/>
            <person name="Gemmell N.J."/>
            <person name="Buschiazzo E."/>
            <person name="Vargas Jentzsch I.M."/>
            <person name="Merkel A."/>
            <person name="Schmitz J."/>
            <person name="Zemann A."/>
            <person name="Churakov G."/>
            <person name="Kriegs J.O."/>
            <person name="Brosius J."/>
            <person name="Murchison E.P."/>
            <person name="Sachidanandam R."/>
            <person name="Smith C."/>
            <person name="Hannon G.J."/>
            <person name="Tsend-Ayush E."/>
            <person name="McMillan D."/>
            <person name="Attenborough R."/>
            <person name="Rens W."/>
            <person name="Ferguson-Smith M."/>
            <person name="Lefevre C.M."/>
            <person name="Sharp J.A."/>
            <person name="Nicholas K.R."/>
            <person name="Ray D.A."/>
            <person name="Kube M."/>
            <person name="Reinhardt R."/>
            <person name="Pringle T.H."/>
            <person name="Taylor J."/>
            <person name="Jones R.C."/>
            <person name="Nixon B."/>
            <person name="Dacheux J.L."/>
            <person name="Niwa H."/>
            <person name="Sekita Y."/>
            <person name="Huang X."/>
            <person name="Stark A."/>
            <person name="Kheradpour P."/>
            <person name="Kellis M."/>
            <person name="Flicek P."/>
            <person name="Chen Y."/>
            <person name="Webber C."/>
            <person name="Hardison R."/>
            <person name="Nelson J."/>
            <person name="Hallsworth-Pepin K."/>
            <person name="Delehaunty K."/>
            <person name="Markovic C."/>
            <person name="Minx P."/>
            <person name="Feng Y."/>
            <person name="Kremitzki C."/>
            <person name="Mitreva M."/>
            <person name="Glasscock J."/>
            <person name="Wylie T."/>
            <person name="Wohldmann P."/>
            <person name="Thiru P."/>
            <person name="Nhan M.N."/>
            <person name="Pohl C.S."/>
            <person name="Smith S.M."/>
            <person name="Hou S."/>
            <person name="Nefedov M."/>
            <person name="de Jong P.J."/>
            <person name="Renfree M.B."/>
            <person name="Mardis E.R."/>
            <person name="Wilson R.K."/>
        </authorList>
    </citation>
    <scope>NUCLEOTIDE SEQUENCE [LARGE SCALE GENOMIC DNA]</scope>
    <source>
        <strain evidence="21 22">Glennie</strain>
    </source>
</reference>
<dbReference type="InterPro" id="IPR001930">
    <property type="entry name" value="Peptidase_M1"/>
</dbReference>
<dbReference type="InterPro" id="IPR034016">
    <property type="entry name" value="M1_APN-typ"/>
</dbReference>
<feature type="site" description="Transition state stabilizer" evidence="15">
    <location>
        <position position="479"/>
    </location>
</feature>
<evidence type="ECO:0000256" key="17">
    <source>
        <dbReference type="SAM" id="MobiDB-lite"/>
    </source>
</evidence>
<feature type="binding site" evidence="14">
    <location>
        <position position="414"/>
    </location>
    <ligand>
        <name>Zn(2+)</name>
        <dbReference type="ChEBI" id="CHEBI:29105"/>
        <note>catalytic</note>
    </ligand>
</feature>
<dbReference type="GO" id="GO:0016020">
    <property type="term" value="C:membrane"/>
    <property type="evidence" value="ECO:0007669"/>
    <property type="project" value="UniProtKB-SubCell"/>
</dbReference>
<comment type="cofactor">
    <cofactor evidence="14 16">
        <name>Zn(2+)</name>
        <dbReference type="ChEBI" id="CHEBI:29105"/>
    </cofactor>
    <text evidence="14 16">Binds 1 zinc ion per subunit.</text>
</comment>
<reference evidence="21" key="2">
    <citation type="submission" date="2025-08" db="UniProtKB">
        <authorList>
            <consortium name="Ensembl"/>
        </authorList>
    </citation>
    <scope>IDENTIFICATION</scope>
    <source>
        <strain evidence="21">Glennie</strain>
    </source>
</reference>
<dbReference type="OMA" id="RHFQMAV"/>
<dbReference type="Ensembl" id="ENSOANT00000054429.1">
    <property type="protein sequence ID" value="ENSOANP00000041347.1"/>
    <property type="gene ID" value="ENSOANG00000021690.3"/>
</dbReference>
<dbReference type="FunCoup" id="A0A6I8NKZ5">
    <property type="interactions" value="94"/>
</dbReference>
<dbReference type="SUPFAM" id="SSF55486">
    <property type="entry name" value="Metalloproteases ('zincins'), catalytic domain"/>
    <property type="match status" value="1"/>
</dbReference>
<dbReference type="Gene3D" id="2.60.40.1730">
    <property type="entry name" value="tricorn interacting facor f3 domain"/>
    <property type="match status" value="1"/>
</dbReference>
<feature type="binding site" evidence="14">
    <location>
        <position position="395"/>
    </location>
    <ligand>
        <name>Zn(2+)</name>
        <dbReference type="ChEBI" id="CHEBI:29105"/>
        <note>catalytic</note>
    </ligand>
</feature>
<evidence type="ECO:0000256" key="1">
    <source>
        <dbReference type="ARBA" id="ARBA00004606"/>
    </source>
</evidence>
<dbReference type="CDD" id="cd09601">
    <property type="entry name" value="M1_APN-Q_like"/>
    <property type="match status" value="1"/>
</dbReference>
<evidence type="ECO:0000256" key="16">
    <source>
        <dbReference type="RuleBase" id="RU364040"/>
    </source>
</evidence>
<evidence type="ECO:0000313" key="21">
    <source>
        <dbReference type="Ensembl" id="ENSOANP00000041347.1"/>
    </source>
</evidence>
<keyword evidence="9" id="KW-1133">Transmembrane helix</keyword>
<dbReference type="Gene3D" id="1.10.390.10">
    <property type="entry name" value="Neutral Protease Domain 2"/>
    <property type="match status" value="1"/>
</dbReference>
<feature type="compositionally biased region" description="Low complexity" evidence="17">
    <location>
        <begin position="59"/>
        <end position="69"/>
    </location>
</feature>
<dbReference type="InterPro" id="IPR024571">
    <property type="entry name" value="ERAP1-like_C_dom"/>
</dbReference>
<dbReference type="FunFam" id="2.60.40.1730:FF:000012">
    <property type="entry name" value="Aminopeptidase N"/>
    <property type="match status" value="1"/>
</dbReference>
<comment type="similarity">
    <text evidence="2 16">Belongs to the peptidase M1 family.</text>
</comment>
<evidence type="ECO:0000256" key="7">
    <source>
        <dbReference type="ARBA" id="ARBA00022833"/>
    </source>
</evidence>
<evidence type="ECO:0000256" key="8">
    <source>
        <dbReference type="ARBA" id="ARBA00022968"/>
    </source>
</evidence>
<protein>
    <recommendedName>
        <fullName evidence="16">Aminopeptidase</fullName>
        <ecNumber evidence="16">3.4.11.-</ecNumber>
    </recommendedName>
</protein>
<dbReference type="GO" id="GO:0070006">
    <property type="term" value="F:metalloaminopeptidase activity"/>
    <property type="evidence" value="ECO:0000318"/>
    <property type="project" value="GO_Central"/>
</dbReference>
<accession>A0A6I8NKZ5</accession>
<dbReference type="GO" id="GO:0006508">
    <property type="term" value="P:proteolysis"/>
    <property type="evidence" value="ECO:0000318"/>
    <property type="project" value="GO_Central"/>
</dbReference>
<keyword evidence="16" id="KW-0031">Aminopeptidase</keyword>
<dbReference type="GO" id="GO:0005615">
    <property type="term" value="C:extracellular space"/>
    <property type="evidence" value="ECO:0000318"/>
    <property type="project" value="GO_Central"/>
</dbReference>
<dbReference type="Pfam" id="PF17900">
    <property type="entry name" value="Peptidase_M1_N"/>
    <property type="match status" value="1"/>
</dbReference>
<dbReference type="EC" id="3.4.11.-" evidence="16"/>
<keyword evidence="10 16" id="KW-0482">Metalloprotease</keyword>
<feature type="domain" description="Aminopeptidase N-like N-terminal" evidence="20">
    <location>
        <begin position="81"/>
        <end position="283"/>
    </location>
</feature>
<keyword evidence="3 16" id="KW-0645">Protease</keyword>
<evidence type="ECO:0000256" key="4">
    <source>
        <dbReference type="ARBA" id="ARBA00022692"/>
    </source>
</evidence>
<keyword evidence="5 14" id="KW-0479">Metal-binding</keyword>
<feature type="domain" description="Peptidase M1 membrane alanine aminopeptidase" evidence="18">
    <location>
        <begin position="319"/>
        <end position="546"/>
    </location>
</feature>
<feature type="binding site" evidence="14">
    <location>
        <position position="391"/>
    </location>
    <ligand>
        <name>Zn(2+)</name>
        <dbReference type="ChEBI" id="CHEBI:29105"/>
        <note>catalytic</note>
    </ligand>
</feature>
<sequence length="952" mass="107514">MGEPEPPPGRSGMGPRGFHLSRPACAGLALLLAALLLALSVLAALYGRCRPAPPPGPAPRARTGRPAGPWDRARLPGRLRPRHYELELWPRLLPGGAEPGPFTGRVAITARCLEETATVLLHGSRLGCQGAAVRGPLPAGRGGGEPPAVRLTGWWQPEDTEFLVLELGEALQAGRLYLLQLNFSGSLRKPGDLSGLFLNHYEDRGESRVMLASQMEPSKARTAFPCFDEPAMKTTFNITIVHHPAFVALSNMPPLGKSEREDENGTTWTVTTFHTTPLMPTYLTAFVVCDFDYVSRTERGNEIRIWARKDLIAKGAADFALNISGPIFGFLEDLLNVSYPLSKTDMVALPDFGASAMENWGLLVFDELLLLELPNEEFTGKKSIISLIVSHEIGHQWFGNLVTMNWWNDIWLNEGFASYFECVGANYILPSLQLNKLFYHNVLTHVFEVDNALLSRPVSMKEKVTETIQLNALFDAISYSKGASLVRMLSSFLTERLFIKALNSYLKTFSFSNVQQDDLWNHFQMAVDEQNEVLLPTSVKGIMDPWTCQHGLPIITLDVSTGTVKQEPFYTEKPQNQNTWIVPISWIKNGTVQPLVWLDEGSKVFPEMQTTDSEHDWVILNLDMTGYYRVNYDQLGWKKLALLLEKNPKAISVIQRLQLLEDAFTLSRANYIEIETALELTKYLASEEDVVVWHSTLLFLVNSDFENLQKSYDLYPLLEVSAFFVPKQNKDCPLFSRVLYTNQDVYFALQLSLQKVFEIACWLGLEDCLQLSREFFTKWMNSPEKSKIFFPISTPIFCHGIAMGNYRHWEFLWNMYTSSTMEEEQNLLLSALSCSREPWILNRYLHYSLNQSLIETNETNIIELVAATEVGWHIAKEFLLTNWKAASWRRRAFNKALTVGRVIVGQRRGGRAFQAGGGMWTRGRQRDRWDQGTVNRLASEGAKCTGWVVVGE</sequence>
<dbReference type="InterPro" id="IPR045357">
    <property type="entry name" value="Aminopeptidase_N-like_N"/>
</dbReference>
<evidence type="ECO:0000256" key="15">
    <source>
        <dbReference type="PIRSR" id="PIRSR634016-4"/>
    </source>
</evidence>
<evidence type="ECO:0000256" key="3">
    <source>
        <dbReference type="ARBA" id="ARBA00022670"/>
    </source>
</evidence>
<keyword evidence="8" id="KW-0735">Signal-anchor</keyword>
<reference evidence="21" key="3">
    <citation type="submission" date="2025-09" db="UniProtKB">
        <authorList>
            <consortium name="Ensembl"/>
        </authorList>
    </citation>
    <scope>IDENTIFICATION</scope>
    <source>
        <strain evidence="21">Glennie</strain>
    </source>
</reference>
<dbReference type="Gene3D" id="1.25.50.20">
    <property type="match status" value="1"/>
</dbReference>
<dbReference type="Pfam" id="PF11838">
    <property type="entry name" value="ERAP1_C"/>
    <property type="match status" value="1"/>
</dbReference>
<name>A0A6I8NKZ5_ORNAN</name>
<proteinExistence type="inferred from homology"/>
<evidence type="ECO:0000259" key="18">
    <source>
        <dbReference type="Pfam" id="PF01433"/>
    </source>
</evidence>
<evidence type="ECO:0000259" key="19">
    <source>
        <dbReference type="Pfam" id="PF11838"/>
    </source>
</evidence>
<dbReference type="Pfam" id="PF01433">
    <property type="entry name" value="Peptidase_M1"/>
    <property type="match status" value="1"/>
</dbReference>
<evidence type="ECO:0000256" key="13">
    <source>
        <dbReference type="PIRSR" id="PIRSR634016-1"/>
    </source>
</evidence>
<dbReference type="InterPro" id="IPR042097">
    <property type="entry name" value="Aminopeptidase_N-like_N_sf"/>
</dbReference>
<feature type="domain" description="ERAP1-like C-terminal" evidence="19">
    <location>
        <begin position="617"/>
        <end position="892"/>
    </location>
</feature>
<comment type="subcellular location">
    <subcellularLocation>
        <location evidence="1">Membrane</location>
        <topology evidence="1">Single-pass type II membrane protein</topology>
    </subcellularLocation>
</comment>
<evidence type="ECO:0000256" key="5">
    <source>
        <dbReference type="ARBA" id="ARBA00022723"/>
    </source>
</evidence>
<dbReference type="SUPFAM" id="SSF63737">
    <property type="entry name" value="Leukotriene A4 hydrolase N-terminal domain"/>
    <property type="match status" value="1"/>
</dbReference>
<dbReference type="Proteomes" id="UP000002279">
    <property type="component" value="Chromosome X5"/>
</dbReference>
<keyword evidence="6 16" id="KW-0378">Hydrolase</keyword>
<dbReference type="GeneTree" id="ENSGT00940000160535"/>